<reference evidence="1 2" key="1">
    <citation type="submission" date="2020-08" db="EMBL/GenBank/DDBJ databases">
        <title>Genomic Encyclopedia of Type Strains, Phase IV (KMG-IV): sequencing the most valuable type-strain genomes for metagenomic binning, comparative biology and taxonomic classification.</title>
        <authorList>
            <person name="Goeker M."/>
        </authorList>
    </citation>
    <scope>NUCLEOTIDE SEQUENCE [LARGE SCALE GENOMIC DNA]</scope>
    <source>
        <strain evidence="1 2">DSM 17976</strain>
    </source>
</reference>
<comment type="caution">
    <text evidence="1">The sequence shown here is derived from an EMBL/GenBank/DDBJ whole genome shotgun (WGS) entry which is preliminary data.</text>
</comment>
<evidence type="ECO:0000313" key="2">
    <source>
        <dbReference type="Proteomes" id="UP000541352"/>
    </source>
</evidence>
<dbReference type="AlphaFoldDB" id="A0A7W6ESL5"/>
<dbReference type="Proteomes" id="UP000541352">
    <property type="component" value="Unassembled WGS sequence"/>
</dbReference>
<organism evidence="1 2">
    <name type="scientific">Runella defluvii</name>
    <dbReference type="NCBI Taxonomy" id="370973"/>
    <lineage>
        <taxon>Bacteria</taxon>
        <taxon>Pseudomonadati</taxon>
        <taxon>Bacteroidota</taxon>
        <taxon>Cytophagia</taxon>
        <taxon>Cytophagales</taxon>
        <taxon>Spirosomataceae</taxon>
        <taxon>Runella</taxon>
    </lineage>
</organism>
<accession>A0A7W6ESL5</accession>
<keyword evidence="2" id="KW-1185">Reference proteome</keyword>
<protein>
    <submittedName>
        <fullName evidence="1">Uncharacterized protein</fullName>
    </submittedName>
</protein>
<sequence>MKKPFFTFSILALIVGIASAALYYYRNLYPLNRKQNRTYKIV</sequence>
<dbReference type="EMBL" id="JACIBY010000012">
    <property type="protein sequence ID" value="MBB3840763.1"/>
    <property type="molecule type" value="Genomic_DNA"/>
</dbReference>
<gene>
    <name evidence="1" type="ORF">FHS57_004783</name>
</gene>
<evidence type="ECO:0000313" key="1">
    <source>
        <dbReference type="EMBL" id="MBB3840763.1"/>
    </source>
</evidence>
<name>A0A7W6ESL5_9BACT</name>
<proteinExistence type="predicted"/>